<dbReference type="PANTHER" id="PTHR34184:SF4">
    <property type="entry name" value="UPF0718 PROTEIN YCGR"/>
    <property type="match status" value="1"/>
</dbReference>
<evidence type="ECO:0000256" key="6">
    <source>
        <dbReference type="ARBA" id="ARBA00023136"/>
    </source>
</evidence>
<keyword evidence="9" id="KW-1185">Reference proteome</keyword>
<keyword evidence="5 7" id="KW-1133">Transmembrane helix</keyword>
<feature type="transmembrane region" description="Helical" evidence="7">
    <location>
        <begin position="237"/>
        <end position="255"/>
    </location>
</feature>
<dbReference type="KEGG" id="cphy:B5808_07120"/>
<evidence type="ECO:0000256" key="3">
    <source>
        <dbReference type="ARBA" id="ARBA00022475"/>
    </source>
</evidence>
<evidence type="ECO:0000313" key="9">
    <source>
        <dbReference type="Proteomes" id="UP000192775"/>
    </source>
</evidence>
<dbReference type="GO" id="GO:0005886">
    <property type="term" value="C:plasma membrane"/>
    <property type="evidence" value="ECO:0007669"/>
    <property type="project" value="UniProtKB-SubCell"/>
</dbReference>
<feature type="transmembrane region" description="Helical" evidence="7">
    <location>
        <begin position="289"/>
        <end position="310"/>
    </location>
</feature>
<feature type="transmembrane region" description="Helical" evidence="7">
    <location>
        <begin position="139"/>
        <end position="164"/>
    </location>
</feature>
<organism evidence="8 9">
    <name type="scientific">Cnuibacter physcomitrellae</name>
    <dbReference type="NCBI Taxonomy" id="1619308"/>
    <lineage>
        <taxon>Bacteria</taxon>
        <taxon>Bacillati</taxon>
        <taxon>Actinomycetota</taxon>
        <taxon>Actinomycetes</taxon>
        <taxon>Micrococcales</taxon>
        <taxon>Microbacteriaceae</taxon>
        <taxon>Cnuibacter</taxon>
    </lineage>
</organism>
<comment type="subcellular location">
    <subcellularLocation>
        <location evidence="1">Cell membrane</location>
        <topology evidence="1">Multi-pass membrane protein</topology>
    </subcellularLocation>
</comment>
<sequence>MLDDAATTTPVAGVATSSRAPEAVRLRRARLRTRLLVVLGVLAALALARAVAPADWFSWMDDQLGDGVTLALSVVIESVPFVVLGILLSILVSVWLPQGLLARRLPRNPVLRRLCLSLLGVLMPVCECGNLPLSRGLMLSGVAVADSVTFLLAAPIVNPITIITTYEAFGWSDGILVTRIVGGLVIANLVGWIYSLHARPERLLSSRFRMLCDAPAAESGSRTGRSLRMFAAESSSTLPALLVGSAVAGAIQVVVPRSVLLAVGTNPVLSVAAMMALAFVVAICSNVDAFFALSLGTAAMPGAIVAFLLFGPMIDVKMLALMRTTFSPRLLLGVTALVAASVAVIGLVMNGVG</sequence>
<evidence type="ECO:0000256" key="5">
    <source>
        <dbReference type="ARBA" id="ARBA00022989"/>
    </source>
</evidence>
<evidence type="ECO:0000256" key="2">
    <source>
        <dbReference type="ARBA" id="ARBA00006386"/>
    </source>
</evidence>
<dbReference type="Pfam" id="PF03773">
    <property type="entry name" value="ArsP_1"/>
    <property type="match status" value="1"/>
</dbReference>
<reference evidence="8 9" key="1">
    <citation type="submission" date="2017-04" db="EMBL/GenBank/DDBJ databases">
        <authorList>
            <person name="Afonso C.L."/>
            <person name="Miller P.J."/>
            <person name="Scott M.A."/>
            <person name="Spackman E."/>
            <person name="Goraichik I."/>
            <person name="Dimitrov K.M."/>
            <person name="Suarez D.L."/>
            <person name="Swayne D.E."/>
        </authorList>
    </citation>
    <scope>NUCLEOTIDE SEQUENCE [LARGE SCALE GENOMIC DNA]</scope>
    <source>
        <strain evidence="9">XA(T)</strain>
    </source>
</reference>
<dbReference type="EMBL" id="CP020715">
    <property type="protein sequence ID" value="ARJ07266.1"/>
    <property type="molecule type" value="Genomic_DNA"/>
</dbReference>
<evidence type="ECO:0000256" key="1">
    <source>
        <dbReference type="ARBA" id="ARBA00004651"/>
    </source>
</evidence>
<feature type="transmembrane region" description="Helical" evidence="7">
    <location>
        <begin position="330"/>
        <end position="349"/>
    </location>
</feature>
<name>A0A1X9LQ04_9MICO</name>
<evidence type="ECO:0008006" key="10">
    <source>
        <dbReference type="Google" id="ProtNLM"/>
    </source>
</evidence>
<dbReference type="AlphaFoldDB" id="A0A1X9LQ04"/>
<feature type="transmembrane region" description="Helical" evidence="7">
    <location>
        <begin position="176"/>
        <end position="194"/>
    </location>
</feature>
<comment type="similarity">
    <text evidence="2">Belongs to the UPF0718 family.</text>
</comment>
<dbReference type="InterPro" id="IPR005524">
    <property type="entry name" value="DUF318"/>
</dbReference>
<protein>
    <recommendedName>
        <fullName evidence="10">Permease</fullName>
    </recommendedName>
</protein>
<evidence type="ECO:0000256" key="4">
    <source>
        <dbReference type="ARBA" id="ARBA00022692"/>
    </source>
</evidence>
<feature type="transmembrane region" description="Helical" evidence="7">
    <location>
        <begin position="79"/>
        <end position="102"/>
    </location>
</feature>
<keyword evidence="6 7" id="KW-0472">Membrane</keyword>
<dbReference type="Proteomes" id="UP000192775">
    <property type="component" value="Chromosome"/>
</dbReference>
<gene>
    <name evidence="8" type="ORF">B5808_07120</name>
</gene>
<keyword evidence="4 7" id="KW-0812">Transmembrane</keyword>
<proteinExistence type="inferred from homology"/>
<evidence type="ECO:0000256" key="7">
    <source>
        <dbReference type="SAM" id="Phobius"/>
    </source>
</evidence>
<dbReference type="InterPro" id="IPR052923">
    <property type="entry name" value="UPF0718"/>
</dbReference>
<accession>A0A1X9LQ04</accession>
<dbReference type="STRING" id="1619308.B5808_07120"/>
<evidence type="ECO:0000313" key="8">
    <source>
        <dbReference type="EMBL" id="ARJ07266.1"/>
    </source>
</evidence>
<keyword evidence="3" id="KW-1003">Cell membrane</keyword>
<feature type="transmembrane region" description="Helical" evidence="7">
    <location>
        <begin position="260"/>
        <end position="283"/>
    </location>
</feature>
<feature type="transmembrane region" description="Helical" evidence="7">
    <location>
        <begin position="35"/>
        <end position="59"/>
    </location>
</feature>
<dbReference type="PANTHER" id="PTHR34184">
    <property type="entry name" value="UPF0718 PROTEIN YCGR"/>
    <property type="match status" value="1"/>
</dbReference>